<feature type="transmembrane region" description="Helical" evidence="7">
    <location>
        <begin position="35"/>
        <end position="56"/>
    </location>
</feature>
<dbReference type="Proteomes" id="UP000641588">
    <property type="component" value="Unassembled WGS sequence"/>
</dbReference>
<evidence type="ECO:0000313" key="9">
    <source>
        <dbReference type="EMBL" id="NOU93919.1"/>
    </source>
</evidence>
<dbReference type="PROSITE" id="PS50928">
    <property type="entry name" value="ABC_TM1"/>
    <property type="match status" value="1"/>
</dbReference>
<evidence type="ECO:0000256" key="1">
    <source>
        <dbReference type="ARBA" id="ARBA00004651"/>
    </source>
</evidence>
<evidence type="ECO:0000259" key="8">
    <source>
        <dbReference type="PROSITE" id="PS50928"/>
    </source>
</evidence>
<gene>
    <name evidence="9" type="ORF">GC093_11925</name>
</gene>
<reference evidence="9" key="1">
    <citation type="submission" date="2019-10" db="EMBL/GenBank/DDBJ databases">
        <title>Description of Paenibacillus glebae sp. nov.</title>
        <authorList>
            <person name="Carlier A."/>
            <person name="Qi S."/>
        </authorList>
    </citation>
    <scope>NUCLEOTIDE SEQUENCE</scope>
    <source>
        <strain evidence="9">LMG 31456</strain>
    </source>
</reference>
<dbReference type="EMBL" id="WHOD01000052">
    <property type="protein sequence ID" value="NOU93919.1"/>
    <property type="molecule type" value="Genomic_DNA"/>
</dbReference>
<keyword evidence="2 7" id="KW-0813">Transport</keyword>
<dbReference type="InterPro" id="IPR035906">
    <property type="entry name" value="MetI-like_sf"/>
</dbReference>
<protein>
    <submittedName>
        <fullName evidence="9">ABC transporter permease subunit</fullName>
    </submittedName>
</protein>
<keyword evidence="10" id="KW-1185">Reference proteome</keyword>
<dbReference type="CDD" id="cd06261">
    <property type="entry name" value="TM_PBP2"/>
    <property type="match status" value="1"/>
</dbReference>
<proteinExistence type="inferred from homology"/>
<feature type="domain" description="ABC transmembrane type-1" evidence="8">
    <location>
        <begin position="97"/>
        <end position="317"/>
    </location>
</feature>
<name>A0A972GNG1_9BACL</name>
<comment type="subcellular location">
    <subcellularLocation>
        <location evidence="1 7">Cell membrane</location>
        <topology evidence="1 7">Multi-pass membrane protein</topology>
    </subcellularLocation>
</comment>
<dbReference type="PANTHER" id="PTHR30193">
    <property type="entry name" value="ABC TRANSPORTER PERMEASE PROTEIN"/>
    <property type="match status" value="1"/>
</dbReference>
<evidence type="ECO:0000256" key="6">
    <source>
        <dbReference type="ARBA" id="ARBA00023136"/>
    </source>
</evidence>
<dbReference type="SUPFAM" id="SSF161098">
    <property type="entry name" value="MetI-like"/>
    <property type="match status" value="1"/>
</dbReference>
<feature type="transmembrane region" description="Helical" evidence="7">
    <location>
        <begin position="296"/>
        <end position="321"/>
    </location>
</feature>
<feature type="transmembrane region" description="Helical" evidence="7">
    <location>
        <begin position="185"/>
        <end position="209"/>
    </location>
</feature>
<keyword evidence="6 7" id="KW-0472">Membrane</keyword>
<sequence length="328" mass="36660">MEPYLRRRRTGLNEGPQLAATGVERKRKRNYAKHFVHLFLLPSLLFYVGFMVYPIASALLNSMFAWNGLKRGDFIWFENFIRLFTESPHAETFYNAFGHNIIFFIVTVPAKLMVAYMLALIINSKLKGKEFFKTVFFLPKLLSVIVVGFLFSLILNPSYGALNTFLKAIGLAELAKPWLGDPKTAFLTVIMVDSWYGFGFAVLIFLVGLQSISSEIYEAAKIDRAAGLTLLFKITIPLSMPSIMIMTILTFISSFESFEMIYAMQGTSGGPYYSTDVLALYFYRLMFGSVGGGDSIGLGSALAVVLLALISAATAISMFFFKKKAVDY</sequence>
<accession>A0A972GNG1</accession>
<evidence type="ECO:0000256" key="2">
    <source>
        <dbReference type="ARBA" id="ARBA00022448"/>
    </source>
</evidence>
<dbReference type="AlphaFoldDB" id="A0A972GNG1"/>
<evidence type="ECO:0000256" key="5">
    <source>
        <dbReference type="ARBA" id="ARBA00022989"/>
    </source>
</evidence>
<dbReference type="InterPro" id="IPR051393">
    <property type="entry name" value="ABC_transporter_permease"/>
</dbReference>
<feature type="transmembrane region" description="Helical" evidence="7">
    <location>
        <begin position="101"/>
        <end position="122"/>
    </location>
</feature>
<feature type="transmembrane region" description="Helical" evidence="7">
    <location>
        <begin position="134"/>
        <end position="155"/>
    </location>
</feature>
<dbReference type="Pfam" id="PF00528">
    <property type="entry name" value="BPD_transp_1"/>
    <property type="match status" value="1"/>
</dbReference>
<dbReference type="Gene3D" id="1.10.3720.10">
    <property type="entry name" value="MetI-like"/>
    <property type="match status" value="1"/>
</dbReference>
<feature type="transmembrane region" description="Helical" evidence="7">
    <location>
        <begin position="230"/>
        <end position="252"/>
    </location>
</feature>
<keyword evidence="3" id="KW-1003">Cell membrane</keyword>
<dbReference type="PANTHER" id="PTHR30193:SF37">
    <property type="entry name" value="INNER MEMBRANE ABC TRANSPORTER PERMEASE PROTEIN YCJO"/>
    <property type="match status" value="1"/>
</dbReference>
<evidence type="ECO:0000313" key="10">
    <source>
        <dbReference type="Proteomes" id="UP000641588"/>
    </source>
</evidence>
<evidence type="ECO:0000256" key="4">
    <source>
        <dbReference type="ARBA" id="ARBA00022692"/>
    </source>
</evidence>
<keyword evidence="4 7" id="KW-0812">Transmembrane</keyword>
<dbReference type="InterPro" id="IPR000515">
    <property type="entry name" value="MetI-like"/>
</dbReference>
<dbReference type="GO" id="GO:0005886">
    <property type="term" value="C:plasma membrane"/>
    <property type="evidence" value="ECO:0007669"/>
    <property type="project" value="UniProtKB-SubCell"/>
</dbReference>
<organism evidence="9 10">
    <name type="scientific">Paenibacillus foliorum</name>
    <dbReference type="NCBI Taxonomy" id="2654974"/>
    <lineage>
        <taxon>Bacteria</taxon>
        <taxon>Bacillati</taxon>
        <taxon>Bacillota</taxon>
        <taxon>Bacilli</taxon>
        <taxon>Bacillales</taxon>
        <taxon>Paenibacillaceae</taxon>
        <taxon>Paenibacillus</taxon>
    </lineage>
</organism>
<comment type="caution">
    <text evidence="9">The sequence shown here is derived from an EMBL/GenBank/DDBJ whole genome shotgun (WGS) entry which is preliminary data.</text>
</comment>
<comment type="similarity">
    <text evidence="7">Belongs to the binding-protein-dependent transport system permease family.</text>
</comment>
<dbReference type="GO" id="GO:0055085">
    <property type="term" value="P:transmembrane transport"/>
    <property type="evidence" value="ECO:0007669"/>
    <property type="project" value="InterPro"/>
</dbReference>
<evidence type="ECO:0000256" key="3">
    <source>
        <dbReference type="ARBA" id="ARBA00022475"/>
    </source>
</evidence>
<keyword evidence="5 7" id="KW-1133">Transmembrane helix</keyword>
<evidence type="ECO:0000256" key="7">
    <source>
        <dbReference type="RuleBase" id="RU363032"/>
    </source>
</evidence>